<evidence type="ECO:0000313" key="3">
    <source>
        <dbReference type="Proteomes" id="UP000009044"/>
    </source>
</evidence>
<gene>
    <name evidence="2" type="ordered locus">GLX_09020</name>
</gene>
<dbReference type="InterPro" id="IPR015797">
    <property type="entry name" value="NUDIX_hydrolase-like_dom_sf"/>
</dbReference>
<feature type="domain" description="Nudix hydrolase" evidence="1">
    <location>
        <begin position="149"/>
        <end position="290"/>
    </location>
</feature>
<dbReference type="Gene3D" id="3.90.79.10">
    <property type="entry name" value="Nucleoside Triphosphate Pyrophosphohydrolase"/>
    <property type="match status" value="1"/>
</dbReference>
<dbReference type="PANTHER" id="PTHR13622">
    <property type="entry name" value="THIAMIN PYROPHOSPHOKINASE"/>
    <property type="match status" value="1"/>
</dbReference>
<protein>
    <submittedName>
        <fullName evidence="2">Thiamin pyrophosphokinase</fullName>
    </submittedName>
</protein>
<reference evidence="3" key="1">
    <citation type="journal article" date="2011" name="J. Bacteriol.">
        <title>Complete genome sequence of NBRC 3288, a unique cellulose-nonproducing strain of Gluconacetobacter xylinus isolated from vinegar.</title>
        <authorList>
            <person name="Ogino H."/>
            <person name="Azuma Y."/>
            <person name="Hosoyama A."/>
            <person name="Nakazawa H."/>
            <person name="Matsutani M."/>
            <person name="Hasegawa A."/>
            <person name="Otsuyama K."/>
            <person name="Matsushita K."/>
            <person name="Fujita N."/>
            <person name="Shirai M."/>
        </authorList>
    </citation>
    <scope>NUCLEOTIDE SEQUENCE [LARGE SCALE GENOMIC DNA]</scope>
    <source>
        <strain evidence="3">NBRC 3288 / BCRC 11682 / LMG 1693</strain>
    </source>
</reference>
<dbReference type="PANTHER" id="PTHR13622:SF8">
    <property type="entry name" value="THIAMIN PYROPHOSPHOKINASE 1"/>
    <property type="match status" value="1"/>
</dbReference>
<dbReference type="CDD" id="cd03676">
    <property type="entry name" value="NUDIX_Tnr3_like"/>
    <property type="match status" value="1"/>
</dbReference>
<dbReference type="Proteomes" id="UP000009044">
    <property type="component" value="Chromosome"/>
</dbReference>
<proteinExistence type="predicted"/>
<dbReference type="SUPFAM" id="SSF55811">
    <property type="entry name" value="Nudix"/>
    <property type="match status" value="1"/>
</dbReference>
<organism evidence="2 3">
    <name type="scientific">Komagataeibacter medellinensis (strain NBRC 3288 / BCRC 11682 / LMG 1693 / Kondo 51)</name>
    <name type="common">Gluconacetobacter medellinensis</name>
    <dbReference type="NCBI Taxonomy" id="634177"/>
    <lineage>
        <taxon>Bacteria</taxon>
        <taxon>Pseudomonadati</taxon>
        <taxon>Pseudomonadota</taxon>
        <taxon>Alphaproteobacteria</taxon>
        <taxon>Acetobacterales</taxon>
        <taxon>Acetobacteraceae</taxon>
        <taxon>Komagataeibacter</taxon>
    </lineage>
</organism>
<dbReference type="FunFam" id="3.90.79.10:FF:000019">
    <property type="entry name" value="Thiamin pyrophosphokinase, putative"/>
    <property type="match status" value="1"/>
</dbReference>
<dbReference type="KEGG" id="gxy:GLX_09020"/>
<evidence type="ECO:0000259" key="1">
    <source>
        <dbReference type="PROSITE" id="PS51462"/>
    </source>
</evidence>
<dbReference type="Pfam" id="PF00293">
    <property type="entry name" value="NUDIX"/>
    <property type="match status" value="1"/>
</dbReference>
<dbReference type="EMBL" id="AP012159">
    <property type="protein sequence ID" value="BAK83314.1"/>
    <property type="molecule type" value="Genomic_DNA"/>
</dbReference>
<dbReference type="PROSITE" id="PS51462">
    <property type="entry name" value="NUDIX"/>
    <property type="match status" value="1"/>
</dbReference>
<dbReference type="STRING" id="634177.GLX_09020"/>
<name>G2I5B7_KOMMN</name>
<keyword evidence="2" id="KW-0418">Kinase</keyword>
<sequence length="321" mass="35336">MWHGFCNPYSLLPAGCSRIVSLQASRYASHDPKVQGWNMSDRLEGFFRHIAACNTAVLPGGRLEFRLGDQAAGWVQPARLPALLKHGMIHSGSSVTLPDPARLEAVGEAMAREGVYRSHHELFDVWTDMTRPPVACIDRGALPLFGLMAAGVHLNGLVRKPDGLHLWIARRSMTKRLDPGKLDHLVAGGIPAGHTAAQALIKEAAEEASLPPELVHTARPTADIRYALDRPEGLRRDVLHCFELELPPDFVPTPADGEVEDFRLIPLSEAYTLVRDTDEFKFNVNLVLIDLFLRTGMIDEHSPAGQRLRQGLTGWHAPVAS</sequence>
<accession>G2I5B7</accession>
<dbReference type="AlphaFoldDB" id="G2I5B7"/>
<dbReference type="InterPro" id="IPR000086">
    <property type="entry name" value="NUDIX_hydrolase_dom"/>
</dbReference>
<dbReference type="eggNOG" id="COG1051">
    <property type="taxonomic scope" value="Bacteria"/>
</dbReference>
<dbReference type="GO" id="GO:0016301">
    <property type="term" value="F:kinase activity"/>
    <property type="evidence" value="ECO:0007669"/>
    <property type="project" value="UniProtKB-KW"/>
</dbReference>
<dbReference type="HOGENOM" id="CLU_048013_1_1_5"/>
<evidence type="ECO:0000313" key="2">
    <source>
        <dbReference type="EMBL" id="BAK83314.1"/>
    </source>
</evidence>
<keyword evidence="2" id="KW-0808">Transferase</keyword>
<dbReference type="PATRIC" id="fig|634177.7.peg.1054"/>
<dbReference type="GO" id="GO:0044715">
    <property type="term" value="F:8-oxo-dGDP phosphatase activity"/>
    <property type="evidence" value="ECO:0007669"/>
    <property type="project" value="TreeGrafter"/>
</dbReference>